<feature type="region of interest" description="Disordered" evidence="1">
    <location>
        <begin position="315"/>
        <end position="352"/>
    </location>
</feature>
<feature type="compositionally biased region" description="Basic residues" evidence="1">
    <location>
        <begin position="1"/>
        <end position="11"/>
    </location>
</feature>
<organism evidence="2 3">
    <name type="scientific">Cloeon dipterum</name>
    <dbReference type="NCBI Taxonomy" id="197152"/>
    <lineage>
        <taxon>Eukaryota</taxon>
        <taxon>Metazoa</taxon>
        <taxon>Ecdysozoa</taxon>
        <taxon>Arthropoda</taxon>
        <taxon>Hexapoda</taxon>
        <taxon>Insecta</taxon>
        <taxon>Pterygota</taxon>
        <taxon>Palaeoptera</taxon>
        <taxon>Ephemeroptera</taxon>
        <taxon>Pisciforma</taxon>
        <taxon>Baetidae</taxon>
        <taxon>Cloeon</taxon>
    </lineage>
</organism>
<accession>A0A8S1C3Y2</accession>
<proteinExistence type="predicted"/>
<dbReference type="Proteomes" id="UP000494165">
    <property type="component" value="Unassembled WGS sequence"/>
</dbReference>
<keyword evidence="3" id="KW-1185">Reference proteome</keyword>
<feature type="region of interest" description="Disordered" evidence="1">
    <location>
        <begin position="39"/>
        <end position="282"/>
    </location>
</feature>
<sequence>MDPRRRNRHGRPAPAGNGYANAPRPFVKMDRISMDRITQIPSPFHHSNSVPSPYSRRMPVRQGQMVGSPYQIFSPRHQQQQQGYHGLPPVPPYPFHNVDLTPRRRQGPVTRSALRPQNNLSRLTAKPALGLSVAPSSNRPAKATEKQTLVSEKPKRESLRPQPANRRSLAPEKQTKPVEKLIEKSKRESLRPEPARRRSVAPEKQTKPVEKLIEKPKRESLRPEPSRRRSVAPPVRSATDFIERNKMNAGRRKSVDPSALREMKAAPRRQSLARAAKTPRTEVTLEPVEIKIEEPAQPEKVENVEKVDYDQFEAKENVPDNVLEEAPLPKKAKLDNSELEEEEKPKSPKQTTSLFLQYLDIKKDDLPNIVADYDSQAAADCEPTKGSKKNRCAIM</sequence>
<feature type="compositionally biased region" description="Low complexity" evidence="1">
    <location>
        <begin position="12"/>
        <end position="25"/>
    </location>
</feature>
<name>A0A8S1C3Y2_9INSE</name>
<feature type="compositionally biased region" description="Basic and acidic residues" evidence="1">
    <location>
        <begin position="169"/>
        <end position="227"/>
    </location>
</feature>
<feature type="compositionally biased region" description="Polar residues" evidence="1">
    <location>
        <begin position="39"/>
        <end position="52"/>
    </location>
</feature>
<gene>
    <name evidence="2" type="ORF">CLODIP_2_CD05503</name>
</gene>
<feature type="region of interest" description="Disordered" evidence="1">
    <location>
        <begin position="1"/>
        <end position="26"/>
    </location>
</feature>
<reference evidence="2 3" key="1">
    <citation type="submission" date="2020-04" db="EMBL/GenBank/DDBJ databases">
        <authorList>
            <person name="Alioto T."/>
            <person name="Alioto T."/>
            <person name="Gomez Garrido J."/>
        </authorList>
    </citation>
    <scope>NUCLEOTIDE SEQUENCE [LARGE SCALE GENOMIC DNA]</scope>
</reference>
<feature type="compositionally biased region" description="Basic and acidic residues" evidence="1">
    <location>
        <begin position="253"/>
        <end position="265"/>
    </location>
</feature>
<dbReference type="AlphaFoldDB" id="A0A8S1C3Y2"/>
<comment type="caution">
    <text evidence="2">The sequence shown here is derived from an EMBL/GenBank/DDBJ whole genome shotgun (WGS) entry which is preliminary data.</text>
</comment>
<evidence type="ECO:0000313" key="3">
    <source>
        <dbReference type="Proteomes" id="UP000494165"/>
    </source>
</evidence>
<evidence type="ECO:0000313" key="2">
    <source>
        <dbReference type="EMBL" id="CAB3365579.1"/>
    </source>
</evidence>
<dbReference type="EMBL" id="CADEPI010000021">
    <property type="protein sequence ID" value="CAB3365579.1"/>
    <property type="molecule type" value="Genomic_DNA"/>
</dbReference>
<protein>
    <submittedName>
        <fullName evidence="2">Uncharacterized protein</fullName>
    </submittedName>
</protein>
<evidence type="ECO:0000256" key="1">
    <source>
        <dbReference type="SAM" id="MobiDB-lite"/>
    </source>
</evidence>